<dbReference type="Proteomes" id="UP001419268">
    <property type="component" value="Unassembled WGS sequence"/>
</dbReference>
<evidence type="ECO:0000313" key="2">
    <source>
        <dbReference type="EMBL" id="KAK9113282.1"/>
    </source>
</evidence>
<accession>A0AAP0IEJ4</accession>
<protein>
    <submittedName>
        <fullName evidence="2">Uncharacterized protein</fullName>
    </submittedName>
</protein>
<organism evidence="2 3">
    <name type="scientific">Stephania cephalantha</name>
    <dbReference type="NCBI Taxonomy" id="152367"/>
    <lineage>
        <taxon>Eukaryota</taxon>
        <taxon>Viridiplantae</taxon>
        <taxon>Streptophyta</taxon>
        <taxon>Embryophyta</taxon>
        <taxon>Tracheophyta</taxon>
        <taxon>Spermatophyta</taxon>
        <taxon>Magnoliopsida</taxon>
        <taxon>Ranunculales</taxon>
        <taxon>Menispermaceae</taxon>
        <taxon>Menispermoideae</taxon>
        <taxon>Cissampelideae</taxon>
        <taxon>Stephania</taxon>
    </lineage>
</organism>
<dbReference type="AlphaFoldDB" id="A0AAP0IEJ4"/>
<evidence type="ECO:0000313" key="3">
    <source>
        <dbReference type="Proteomes" id="UP001419268"/>
    </source>
</evidence>
<dbReference type="EMBL" id="JBBNAG010000008">
    <property type="protein sequence ID" value="KAK9113282.1"/>
    <property type="molecule type" value="Genomic_DNA"/>
</dbReference>
<comment type="caution">
    <text evidence="2">The sequence shown here is derived from an EMBL/GenBank/DDBJ whole genome shotgun (WGS) entry which is preliminary data.</text>
</comment>
<name>A0AAP0IEJ4_9MAGN</name>
<feature type="region of interest" description="Disordered" evidence="1">
    <location>
        <begin position="32"/>
        <end position="72"/>
    </location>
</feature>
<keyword evidence="3" id="KW-1185">Reference proteome</keyword>
<evidence type="ECO:0000256" key="1">
    <source>
        <dbReference type="SAM" id="MobiDB-lite"/>
    </source>
</evidence>
<reference evidence="2 3" key="1">
    <citation type="submission" date="2024-01" db="EMBL/GenBank/DDBJ databases">
        <title>Genome assemblies of Stephania.</title>
        <authorList>
            <person name="Yang L."/>
        </authorList>
    </citation>
    <scope>NUCLEOTIDE SEQUENCE [LARGE SCALE GENOMIC DNA]</scope>
    <source>
        <strain evidence="2">JXDWG</strain>
        <tissue evidence="2">Leaf</tissue>
    </source>
</reference>
<gene>
    <name evidence="2" type="ORF">Scep_020801</name>
</gene>
<proteinExistence type="predicted"/>
<sequence length="72" mass="7533">MNGLSDLPKLVGCKNASVGERSSREEAFARAGVDKARSETAGLSNANIGENPLPRKPKGSPARFVHDGVSRA</sequence>